<evidence type="ECO:0000256" key="1">
    <source>
        <dbReference type="SAM" id="MobiDB-lite"/>
    </source>
</evidence>
<name>A0A8X7VB78_BRACI</name>
<sequence length="427" mass="47712">MRGVVAVENDPRLTISFAITPEEERLLLLDEVEDTQVTSLLQKLLSGETFGVEDFPAETPPSPKVDSARCRSVWGREPCTQSVHGVICDSVNQWILKFKIYHRMKTIKEMERNIRRDLGLPRESSVIAGRGSGGDNHVNFLPSSGLKPRLTRVGRGESGSRVLQFTVLIHREDDQQPRDHLLPSSHAGDPLCVQPDRMCYHQRLLCCSCDKLRYRLSSVMAEAAPRWHGRKQTRTVIGHRKCRVHAIPTGAKFDSKPSCFGLLYVNIRNTVINAFLREGDRLGHNKSVTAQYAPPDLSVEAQHRQNEESVKERTIEPLEDPTHKETIVPDASTEEVSGVQGGAEENIASPVRREHSSGSPIVDVTSDTGPVDADERYDDCERISCRAEEDSSSVLVAAAQEIQEADGSDFPDQYRSLCRQWLSLRNG</sequence>
<keyword evidence="3" id="KW-1185">Reference proteome</keyword>
<reference evidence="2 3" key="1">
    <citation type="submission" date="2020-02" db="EMBL/GenBank/DDBJ databases">
        <authorList>
            <person name="Ma Q."/>
            <person name="Huang Y."/>
            <person name="Song X."/>
            <person name="Pei D."/>
        </authorList>
    </citation>
    <scope>NUCLEOTIDE SEQUENCE [LARGE SCALE GENOMIC DNA]</scope>
    <source>
        <strain evidence="2">Sxm20200214</strain>
        <tissue evidence="2">Leaf</tissue>
    </source>
</reference>
<protein>
    <submittedName>
        <fullName evidence="2">Uncharacterized protein</fullName>
    </submittedName>
</protein>
<dbReference type="AlphaFoldDB" id="A0A8X7VB78"/>
<feature type="region of interest" description="Disordered" evidence="1">
    <location>
        <begin position="331"/>
        <end position="375"/>
    </location>
</feature>
<proteinExistence type="predicted"/>
<dbReference type="EMBL" id="JAAMPC010000006">
    <property type="protein sequence ID" value="KAG2308099.1"/>
    <property type="molecule type" value="Genomic_DNA"/>
</dbReference>
<evidence type="ECO:0000313" key="3">
    <source>
        <dbReference type="Proteomes" id="UP000886595"/>
    </source>
</evidence>
<evidence type="ECO:0000313" key="2">
    <source>
        <dbReference type="EMBL" id="KAG2308099.1"/>
    </source>
</evidence>
<dbReference type="Proteomes" id="UP000886595">
    <property type="component" value="Unassembled WGS sequence"/>
</dbReference>
<gene>
    <name evidence="2" type="ORF">Bca52824_027847</name>
</gene>
<accession>A0A8X7VB78</accession>
<comment type="caution">
    <text evidence="2">The sequence shown here is derived from an EMBL/GenBank/DDBJ whole genome shotgun (WGS) entry which is preliminary data.</text>
</comment>
<organism evidence="2 3">
    <name type="scientific">Brassica carinata</name>
    <name type="common">Ethiopian mustard</name>
    <name type="synonym">Abyssinian cabbage</name>
    <dbReference type="NCBI Taxonomy" id="52824"/>
    <lineage>
        <taxon>Eukaryota</taxon>
        <taxon>Viridiplantae</taxon>
        <taxon>Streptophyta</taxon>
        <taxon>Embryophyta</taxon>
        <taxon>Tracheophyta</taxon>
        <taxon>Spermatophyta</taxon>
        <taxon>Magnoliopsida</taxon>
        <taxon>eudicotyledons</taxon>
        <taxon>Gunneridae</taxon>
        <taxon>Pentapetalae</taxon>
        <taxon>rosids</taxon>
        <taxon>malvids</taxon>
        <taxon>Brassicales</taxon>
        <taxon>Brassicaceae</taxon>
        <taxon>Brassiceae</taxon>
        <taxon>Brassica</taxon>
    </lineage>
</organism>